<dbReference type="EMBL" id="DVOJ01000006">
    <property type="protein sequence ID" value="HIV01229.1"/>
    <property type="molecule type" value="Genomic_DNA"/>
</dbReference>
<reference evidence="1" key="2">
    <citation type="journal article" date="2021" name="PeerJ">
        <title>Extensive microbial diversity within the chicken gut microbiome revealed by metagenomics and culture.</title>
        <authorList>
            <person name="Gilroy R."/>
            <person name="Ravi A."/>
            <person name="Getino M."/>
            <person name="Pursley I."/>
            <person name="Horton D.L."/>
            <person name="Alikhan N.F."/>
            <person name="Baker D."/>
            <person name="Gharbi K."/>
            <person name="Hall N."/>
            <person name="Watson M."/>
            <person name="Adriaenssens E.M."/>
            <person name="Foster-Nyarko E."/>
            <person name="Jarju S."/>
            <person name="Secka A."/>
            <person name="Antonio M."/>
            <person name="Oren A."/>
            <person name="Chaudhuri R.R."/>
            <person name="La Ragione R."/>
            <person name="Hildebrand F."/>
            <person name="Pallen M.J."/>
        </authorList>
    </citation>
    <scope>NUCLEOTIDE SEQUENCE</scope>
    <source>
        <strain evidence="1">CHK186-9395</strain>
    </source>
</reference>
<proteinExistence type="predicted"/>
<protein>
    <submittedName>
        <fullName evidence="1">Uncharacterized protein</fullName>
    </submittedName>
</protein>
<gene>
    <name evidence="1" type="ORF">IAA62_01575</name>
</gene>
<dbReference type="AlphaFoldDB" id="A0A9D1NDQ3"/>
<name>A0A9D1NDQ3_9FIRM</name>
<accession>A0A9D1NDQ3</accession>
<dbReference type="Proteomes" id="UP000886861">
    <property type="component" value="Unassembled WGS sequence"/>
</dbReference>
<sequence length="56" mass="6488">MVRRVLKKLNLTLKNIYLSCIFVQAAWWKERKVKKSQKPVISLDKNAGGGKMTLQK</sequence>
<evidence type="ECO:0000313" key="1">
    <source>
        <dbReference type="EMBL" id="HIV01229.1"/>
    </source>
</evidence>
<evidence type="ECO:0000313" key="2">
    <source>
        <dbReference type="Proteomes" id="UP000886861"/>
    </source>
</evidence>
<comment type="caution">
    <text evidence="1">The sequence shown here is derived from an EMBL/GenBank/DDBJ whole genome shotgun (WGS) entry which is preliminary data.</text>
</comment>
<organism evidence="1 2">
    <name type="scientific">Candidatus Caccopulliclostridium gallistercoris</name>
    <dbReference type="NCBI Taxonomy" id="2840719"/>
    <lineage>
        <taxon>Bacteria</taxon>
        <taxon>Bacillati</taxon>
        <taxon>Bacillota</taxon>
        <taxon>Clostridia</taxon>
        <taxon>Candidatus Caccopulliclostridium</taxon>
    </lineage>
</organism>
<reference evidence="1" key="1">
    <citation type="submission" date="2020-10" db="EMBL/GenBank/DDBJ databases">
        <authorList>
            <person name="Gilroy R."/>
        </authorList>
    </citation>
    <scope>NUCLEOTIDE SEQUENCE</scope>
    <source>
        <strain evidence="1">CHK186-9395</strain>
    </source>
</reference>